<evidence type="ECO:0000256" key="1">
    <source>
        <dbReference type="ARBA" id="ARBA00004496"/>
    </source>
</evidence>
<feature type="compositionally biased region" description="Polar residues" evidence="6">
    <location>
        <begin position="1891"/>
        <end position="1906"/>
    </location>
</feature>
<dbReference type="GO" id="GO:0005876">
    <property type="term" value="C:spindle microtubule"/>
    <property type="evidence" value="ECO:0007669"/>
    <property type="project" value="TreeGrafter"/>
</dbReference>
<feature type="coiled-coil region" evidence="5">
    <location>
        <begin position="926"/>
        <end position="953"/>
    </location>
</feature>
<name>A0A8T2N9B8_9TELE</name>
<feature type="region of interest" description="Disordered" evidence="6">
    <location>
        <begin position="561"/>
        <end position="589"/>
    </location>
</feature>
<evidence type="ECO:0000259" key="7">
    <source>
        <dbReference type="Pfam" id="PF21670"/>
    </source>
</evidence>
<keyword evidence="3" id="KW-0597">Phosphoprotein</keyword>
<feature type="coiled-coil region" evidence="5">
    <location>
        <begin position="813"/>
        <end position="840"/>
    </location>
</feature>
<feature type="compositionally biased region" description="Basic and acidic residues" evidence="6">
    <location>
        <begin position="1473"/>
        <end position="1500"/>
    </location>
</feature>
<feature type="compositionally biased region" description="Basic and acidic residues" evidence="6">
    <location>
        <begin position="580"/>
        <end position="589"/>
    </location>
</feature>
<feature type="region of interest" description="Disordered" evidence="6">
    <location>
        <begin position="1473"/>
        <end position="1546"/>
    </location>
</feature>
<feature type="coiled-coil region" evidence="5">
    <location>
        <begin position="595"/>
        <end position="778"/>
    </location>
</feature>
<feature type="coiled-coil region" evidence="5">
    <location>
        <begin position="478"/>
        <end position="540"/>
    </location>
</feature>
<keyword evidence="2" id="KW-0963">Cytoplasm</keyword>
<evidence type="ECO:0000256" key="5">
    <source>
        <dbReference type="SAM" id="Coils"/>
    </source>
</evidence>
<feature type="coiled-coil region" evidence="5">
    <location>
        <begin position="1085"/>
        <end position="1112"/>
    </location>
</feature>
<dbReference type="PANTHER" id="PTHR18902:SF24">
    <property type="entry name" value="NUCLEAR MITOTIC APPARATUS PROTEIN 1"/>
    <property type="match status" value="1"/>
</dbReference>
<dbReference type="Gene3D" id="1.10.287.1490">
    <property type="match status" value="1"/>
</dbReference>
<feature type="compositionally biased region" description="Low complexity" evidence="6">
    <location>
        <begin position="1501"/>
        <end position="1513"/>
    </location>
</feature>
<feature type="domain" description="Nuclear mitotic apparatus protein 1 N-terminal hook" evidence="7">
    <location>
        <begin position="6"/>
        <end position="153"/>
    </location>
</feature>
<accession>A0A8T2N9B8</accession>
<comment type="subcellular location">
    <subcellularLocation>
        <location evidence="1">Cytoplasm</location>
    </subcellularLocation>
</comment>
<dbReference type="GO" id="GO:0000922">
    <property type="term" value="C:spindle pole"/>
    <property type="evidence" value="ECO:0007669"/>
    <property type="project" value="TreeGrafter"/>
</dbReference>
<keyword evidence="4 5" id="KW-0175">Coiled coil</keyword>
<dbReference type="SUPFAM" id="SSF116907">
    <property type="entry name" value="Hook domain"/>
    <property type="match status" value="1"/>
</dbReference>
<dbReference type="EMBL" id="JAFBMS010000125">
    <property type="protein sequence ID" value="KAG9335271.1"/>
    <property type="molecule type" value="Genomic_DNA"/>
</dbReference>
<organism evidence="8 9">
    <name type="scientific">Albula glossodonta</name>
    <name type="common">roundjaw bonefish</name>
    <dbReference type="NCBI Taxonomy" id="121402"/>
    <lineage>
        <taxon>Eukaryota</taxon>
        <taxon>Metazoa</taxon>
        <taxon>Chordata</taxon>
        <taxon>Craniata</taxon>
        <taxon>Vertebrata</taxon>
        <taxon>Euteleostomi</taxon>
        <taxon>Actinopterygii</taxon>
        <taxon>Neopterygii</taxon>
        <taxon>Teleostei</taxon>
        <taxon>Albuliformes</taxon>
        <taxon>Albulidae</taxon>
        <taxon>Albula</taxon>
    </lineage>
</organism>
<gene>
    <name evidence="8" type="ORF">JZ751_005451</name>
</gene>
<evidence type="ECO:0000313" key="9">
    <source>
        <dbReference type="Proteomes" id="UP000824540"/>
    </source>
</evidence>
<dbReference type="Proteomes" id="UP000824540">
    <property type="component" value="Unassembled WGS sequence"/>
</dbReference>
<evidence type="ECO:0000256" key="6">
    <source>
        <dbReference type="SAM" id="MobiDB-lite"/>
    </source>
</evidence>
<dbReference type="GO" id="GO:0005813">
    <property type="term" value="C:centrosome"/>
    <property type="evidence" value="ECO:0007669"/>
    <property type="project" value="TreeGrafter"/>
</dbReference>
<proteinExistence type="predicted"/>
<feature type="compositionally biased region" description="Polar residues" evidence="6">
    <location>
        <begin position="1918"/>
        <end position="1929"/>
    </location>
</feature>
<feature type="compositionally biased region" description="Polar residues" evidence="6">
    <location>
        <begin position="1782"/>
        <end position="1804"/>
    </location>
</feature>
<dbReference type="InterPro" id="IPR051841">
    <property type="entry name" value="MT-Golgi_org_protein"/>
</dbReference>
<dbReference type="Pfam" id="PF21670">
    <property type="entry name" value="HOOK_N_NuMA"/>
    <property type="match status" value="1"/>
</dbReference>
<feature type="compositionally biased region" description="Basic and acidic residues" evidence="6">
    <location>
        <begin position="1836"/>
        <end position="1845"/>
    </location>
</feature>
<dbReference type="InterPro" id="IPR048724">
    <property type="entry name" value="NuMA_N_HOOK"/>
</dbReference>
<feature type="coiled-coil region" evidence="5">
    <location>
        <begin position="873"/>
        <end position="900"/>
    </location>
</feature>
<evidence type="ECO:0000256" key="4">
    <source>
        <dbReference type="ARBA" id="ARBA00023054"/>
    </source>
</evidence>
<sequence>MALHREKEDALLAWLNGLNLGDQVDRIALLQDGILLVKLINKLKGRENEDQCPLHQSPQERLEIVSDFLQKYCGYKADRGAVVSWDNIINEKNLDVELSKVVTLLMYHIMMNGLLEMDKLDYKTEFQVAAVLRVVLNNEDSLYLSENLEKFLKNPFMHNMSSVSSTSTYSDDESPVFSKRRRPGVQFLELTTVASSSVGSPIQDVLNTPQFQLRKVHKLLAQERDMRDELERELASSSQIISEKEMQVSQLQYRVQRLMRENAEQEVPKELEELQSRNEGLLKRLHEVLKQCQDLKTNNGQMEKKIDHLTEENGNLSVQIRDLFARLSSAQTMVDNLSEEQESSHAEWKNKKMLLETELCQAVSEKDCLSEKIQILQGKISILEDELRKAQTQTQEQGEVMGPIMEWERLNHEVSELTCKLSHLQETIVKLEQQKVDLQSQCEAERAKFERETTHLQGIISELQQNLCVLRDERETLEKTSREEKETMSAQIQSLNAEIACLSEMVRQKEQTVTVLGQQVEDEQSQSRQLKEEMEKQRKINQETVHGLTQQVDLLGAAIKSKEEESSRQHAILQQATESASRERDSISEEYRQFRHEKDEEVLNLSQQVRQLEHQQEVERSLLSKLRSEKEELELKLASLESAIKNLQNELEEESRKHKETLEAKRQKDSQMESEILELECRVKQLVSEAEIMSQQLNEAREEKLNAESCLDKLTIKCEEVSNTLSAERDQAFQMVLRSMLAEKEDQINTLLQSNQTLEKKIQAVEEAQSRKEEEYKRSISSLESSLAEGQAQIMEKLAAFERQAQHVEVASLKRDLEAQQEIEAKCKEMEHEMSRLQAQFLEASSLASERASELISLRNEVKEKDSLRLQAVEAGEIQSKELEQKVSELQAQILQATSLASERESELISMQNEVKERETLRLQAVEAGEIQSKELEQKVSELQTQVQDASALASERESELISLRNEVKEKDCLRLQAVETLETQRRELEQKVTELQTQVRDASALASERESELISLRNELKEKDSLRLQAVETLETQRGELEQKVSELQTQVRDNSALASERESELISMQNEVKERETLRLQAVEAGEIQSKELEQKVSELQTQVQDASALASERESELISLQNELKEKDSLRLQAVETLETQRRELEQKRESELISLQNEVTEKDSLRLQAVETLETQRRELEQKVSELQAQVQEALTLASERESELCSLQNEVKEKDKTVELEEAQRKEMERKITKLEEELQHASSLAIQKQQLNESLKEELSIIKEKDVLRSHAEELKRKEMEAIITDLKAKILHISTKQGQTAELQQQIVSLKHKNEELLSVRERLLKEQEVFQRSTEDLESQLQRAREELSTLLPLRETMAERSQLNHDLQEQLSAKSEALEHYKAQVEKAKNHYNGKKQQLLEANEKVQAATTALETSNEEVKTLKRQMKTLQLELEQVKGSEKNLASKVNSLQAQLDYADRQLREQTKQGRCDETKPRETVHQKVTEKRQDTSGDSLDLSLDDSLNSGRRPSKRREESSTPVVRSSERLQAKRRARGEESLETLYFTPMSGHNIVDGKLESSITSLGDLVLDSTKKSHSARRRTTQVINITMTKKTPGRAEADPEDGSFYSLQSAQSFPNLVTQKGRPFSFDFSDASTSDQLRNLPGYRRSTTLTTAPVRSISTFRVGAENEPECSEDWMRIAELQARNKACLPHLKSSYPLESRPSLGNPSFVITDDDLRMGDPNETIRRASMMPGQIQDSLAAHRLSMFGGQLHDGPPSHRSTMLPGEISSGVASQRATLQPKQCPNNAQNVRASTLPVKRSGGDLQGPDTPEAKKLSSCFPRPMTPKDRNDRRFASQNRSPNTPALRRQSMMFSIENTPKKNGKSSLLQKGINKMRASTRKSPGSTMKTPRTGKTPQGEKPRRRSPRISNKSPKITSSARKRVSAQFMECVFVQREEPALETQRQTK</sequence>
<feature type="coiled-coil region" evidence="5">
    <location>
        <begin position="1138"/>
        <end position="1271"/>
    </location>
</feature>
<dbReference type="GO" id="GO:0005737">
    <property type="term" value="C:cytoplasm"/>
    <property type="evidence" value="ECO:0007669"/>
    <property type="project" value="UniProtKB-SubCell"/>
</dbReference>
<evidence type="ECO:0000313" key="8">
    <source>
        <dbReference type="EMBL" id="KAG9335271.1"/>
    </source>
</evidence>
<dbReference type="CDD" id="cd22224">
    <property type="entry name" value="HkD_NuMA"/>
    <property type="match status" value="1"/>
</dbReference>
<comment type="caution">
    <text evidence="8">The sequence shown here is derived from an EMBL/GenBank/DDBJ whole genome shotgun (WGS) entry which is preliminary data.</text>
</comment>
<feature type="region of interest" description="Disordered" evidence="6">
    <location>
        <begin position="1886"/>
        <end position="1933"/>
    </location>
</feature>
<dbReference type="GO" id="GO:0000132">
    <property type="term" value="P:establishment of mitotic spindle orientation"/>
    <property type="evidence" value="ECO:0007669"/>
    <property type="project" value="TreeGrafter"/>
</dbReference>
<dbReference type="GO" id="GO:0008017">
    <property type="term" value="F:microtubule binding"/>
    <property type="evidence" value="ECO:0007669"/>
    <property type="project" value="TreeGrafter"/>
</dbReference>
<evidence type="ECO:0000256" key="2">
    <source>
        <dbReference type="ARBA" id="ARBA00022490"/>
    </source>
</evidence>
<evidence type="ECO:0000256" key="3">
    <source>
        <dbReference type="ARBA" id="ARBA00022553"/>
    </source>
</evidence>
<feature type="coiled-coil region" evidence="5">
    <location>
        <begin position="979"/>
        <end position="1006"/>
    </location>
</feature>
<dbReference type="PANTHER" id="PTHR18902">
    <property type="entry name" value="NUCLEAR MITOTIC APPARATUS PROTEIN 1-RELATED"/>
    <property type="match status" value="1"/>
</dbReference>
<feature type="coiled-coil region" evidence="5">
    <location>
        <begin position="213"/>
        <end position="340"/>
    </location>
</feature>
<feature type="region of interest" description="Disordered" evidence="6">
    <location>
        <begin position="1782"/>
        <end position="1859"/>
    </location>
</feature>
<keyword evidence="9" id="KW-1185">Reference proteome</keyword>
<dbReference type="OrthoDB" id="2436455at2759"/>
<reference evidence="8" key="1">
    <citation type="thesis" date="2021" institute="BYU ScholarsArchive" country="Provo, UT, USA">
        <title>Applications of and Algorithms for Genome Assembly and Genomic Analyses with an Emphasis on Marine Teleosts.</title>
        <authorList>
            <person name="Pickett B.D."/>
        </authorList>
    </citation>
    <scope>NUCLEOTIDE SEQUENCE</scope>
    <source>
        <strain evidence="8">HI-2016</strain>
    </source>
</reference>
<protein>
    <recommendedName>
        <fullName evidence="7">Nuclear mitotic apparatus protein 1 N-terminal hook domain-containing protein</fullName>
    </recommendedName>
</protein>
<feature type="coiled-coil region" evidence="5">
    <location>
        <begin position="366"/>
        <end position="448"/>
    </location>
</feature>